<protein>
    <submittedName>
        <fullName evidence="1">Uncharacterized protein</fullName>
    </submittedName>
</protein>
<sequence length="104" mass="11146">MASRSIRLVMVPEVTRVWVSSCPGRELVGRPGPAQRGQHVELPGLQLVLCEGQSTGAVEVASEPADPAEHLQRLHVEVRALPAPCCDQPIDLVLHEISVVGLSI</sequence>
<evidence type="ECO:0000313" key="1">
    <source>
        <dbReference type="EMBL" id="GAA2908739.1"/>
    </source>
</evidence>
<organism evidence="1 2">
    <name type="scientific">Streptomyces thioluteus</name>
    <dbReference type="NCBI Taxonomy" id="66431"/>
    <lineage>
        <taxon>Bacteria</taxon>
        <taxon>Bacillati</taxon>
        <taxon>Actinomycetota</taxon>
        <taxon>Actinomycetes</taxon>
        <taxon>Kitasatosporales</taxon>
        <taxon>Streptomycetaceae</taxon>
        <taxon>Streptomyces</taxon>
    </lineage>
</organism>
<reference evidence="2" key="1">
    <citation type="journal article" date="2019" name="Int. J. Syst. Evol. Microbiol.">
        <title>The Global Catalogue of Microorganisms (GCM) 10K type strain sequencing project: providing services to taxonomists for standard genome sequencing and annotation.</title>
        <authorList>
            <consortium name="The Broad Institute Genomics Platform"/>
            <consortium name="The Broad Institute Genome Sequencing Center for Infectious Disease"/>
            <person name="Wu L."/>
            <person name="Ma J."/>
        </authorList>
    </citation>
    <scope>NUCLEOTIDE SEQUENCE [LARGE SCALE GENOMIC DNA]</scope>
    <source>
        <strain evidence="2">JCM 4087</strain>
    </source>
</reference>
<gene>
    <name evidence="1" type="ORF">GCM10020221_01030</name>
</gene>
<keyword evidence="2" id="KW-1185">Reference proteome</keyword>
<evidence type="ECO:0000313" key="2">
    <source>
        <dbReference type="Proteomes" id="UP001501102"/>
    </source>
</evidence>
<dbReference type="Proteomes" id="UP001501102">
    <property type="component" value="Unassembled WGS sequence"/>
</dbReference>
<accession>A0ABP6ITC3</accession>
<proteinExistence type="predicted"/>
<dbReference type="EMBL" id="BAAAXZ010000003">
    <property type="protein sequence ID" value="GAA2908739.1"/>
    <property type="molecule type" value="Genomic_DNA"/>
</dbReference>
<name>A0ABP6ITC3_STRTU</name>
<comment type="caution">
    <text evidence="1">The sequence shown here is derived from an EMBL/GenBank/DDBJ whole genome shotgun (WGS) entry which is preliminary data.</text>
</comment>